<keyword evidence="2" id="KW-0156">Chromatin regulator</keyword>
<comment type="subcellular location">
    <subcellularLocation>
        <location evidence="1">Nucleus</location>
    </subcellularLocation>
</comment>
<feature type="region of interest" description="Disordered" evidence="6">
    <location>
        <begin position="108"/>
        <end position="156"/>
    </location>
</feature>
<proteinExistence type="predicted"/>
<accession>A0ABD2Z7T1</accession>
<dbReference type="GO" id="GO:1990841">
    <property type="term" value="F:promoter-specific chromatin binding"/>
    <property type="evidence" value="ECO:0007669"/>
    <property type="project" value="UniProtKB-ARBA"/>
</dbReference>
<evidence type="ECO:0000256" key="6">
    <source>
        <dbReference type="SAM" id="MobiDB-lite"/>
    </source>
</evidence>
<dbReference type="InterPro" id="IPR053820">
    <property type="entry name" value="MSL3_chromo-like"/>
</dbReference>
<gene>
    <name evidence="9" type="ORF">ACH5RR_027134</name>
</gene>
<dbReference type="EMBL" id="JBJUIK010000011">
    <property type="protein sequence ID" value="KAL3514417.1"/>
    <property type="molecule type" value="Genomic_DNA"/>
</dbReference>
<evidence type="ECO:0000313" key="9">
    <source>
        <dbReference type="EMBL" id="KAL3514417.1"/>
    </source>
</evidence>
<evidence type="ECO:0000259" key="8">
    <source>
        <dbReference type="Pfam" id="PF22732"/>
    </source>
</evidence>
<dbReference type="GO" id="GO:0005634">
    <property type="term" value="C:nucleus"/>
    <property type="evidence" value="ECO:0007669"/>
    <property type="project" value="UniProtKB-SubCell"/>
</dbReference>
<dbReference type="Proteomes" id="UP001630127">
    <property type="component" value="Unassembled WGS sequence"/>
</dbReference>
<feature type="compositionally biased region" description="Basic and acidic residues" evidence="6">
    <location>
        <begin position="116"/>
        <end position="127"/>
    </location>
</feature>
<evidence type="ECO:0000256" key="1">
    <source>
        <dbReference type="ARBA" id="ARBA00004123"/>
    </source>
</evidence>
<keyword evidence="5" id="KW-0539">Nucleus</keyword>
<feature type="region of interest" description="Disordered" evidence="6">
    <location>
        <begin position="1"/>
        <end position="40"/>
    </location>
</feature>
<evidence type="ECO:0000256" key="4">
    <source>
        <dbReference type="ARBA" id="ARBA00023163"/>
    </source>
</evidence>
<dbReference type="InterPro" id="IPR026541">
    <property type="entry name" value="MRG_dom"/>
</dbReference>
<dbReference type="GO" id="GO:0006325">
    <property type="term" value="P:chromatin organization"/>
    <property type="evidence" value="ECO:0007669"/>
    <property type="project" value="UniProtKB-KW"/>
</dbReference>
<protein>
    <recommendedName>
        <fullName evidence="11">MRG domain-containing protein</fullName>
    </recommendedName>
</protein>
<dbReference type="SUPFAM" id="SSF54160">
    <property type="entry name" value="Chromo domain-like"/>
    <property type="match status" value="1"/>
</dbReference>
<dbReference type="PANTHER" id="PTHR10880:SF44">
    <property type="entry name" value="PROTEIN MRG2"/>
    <property type="match status" value="1"/>
</dbReference>
<organism evidence="9 10">
    <name type="scientific">Cinchona calisaya</name>
    <dbReference type="NCBI Taxonomy" id="153742"/>
    <lineage>
        <taxon>Eukaryota</taxon>
        <taxon>Viridiplantae</taxon>
        <taxon>Streptophyta</taxon>
        <taxon>Embryophyta</taxon>
        <taxon>Tracheophyta</taxon>
        <taxon>Spermatophyta</taxon>
        <taxon>Magnoliopsida</taxon>
        <taxon>eudicotyledons</taxon>
        <taxon>Gunneridae</taxon>
        <taxon>Pentapetalae</taxon>
        <taxon>asterids</taxon>
        <taxon>lamiids</taxon>
        <taxon>Gentianales</taxon>
        <taxon>Rubiaceae</taxon>
        <taxon>Cinchonoideae</taxon>
        <taxon>Cinchoneae</taxon>
        <taxon>Cinchona</taxon>
    </lineage>
</organism>
<evidence type="ECO:0000256" key="3">
    <source>
        <dbReference type="ARBA" id="ARBA00023015"/>
    </source>
</evidence>
<feature type="domain" description="MSL3 chromodomain-like" evidence="8">
    <location>
        <begin position="51"/>
        <end position="111"/>
    </location>
</feature>
<dbReference type="PANTHER" id="PTHR10880">
    <property type="entry name" value="MORTALITY FACTOR 4-LIKE PROTEIN"/>
    <property type="match status" value="1"/>
</dbReference>
<keyword evidence="3" id="KW-0805">Transcription regulation</keyword>
<feature type="compositionally biased region" description="Polar residues" evidence="6">
    <location>
        <begin position="130"/>
        <end position="140"/>
    </location>
</feature>
<evidence type="ECO:0000256" key="2">
    <source>
        <dbReference type="ARBA" id="ARBA00022853"/>
    </source>
</evidence>
<dbReference type="Gene3D" id="1.10.274.30">
    <property type="entry name" value="MRG domain"/>
    <property type="match status" value="1"/>
</dbReference>
<feature type="domain" description="MRG" evidence="7">
    <location>
        <begin position="145"/>
        <end position="312"/>
    </location>
</feature>
<evidence type="ECO:0008006" key="11">
    <source>
        <dbReference type="Google" id="ProtNLM"/>
    </source>
</evidence>
<feature type="compositionally biased region" description="Polar residues" evidence="6">
    <location>
        <begin position="1"/>
        <end position="11"/>
    </location>
</feature>
<dbReference type="PROSITE" id="PS51640">
    <property type="entry name" value="MRG"/>
    <property type="match status" value="1"/>
</dbReference>
<keyword evidence="4" id="KW-0804">Transcription</keyword>
<sequence length="331" mass="37687">MGISEDSSATLSDDGGATVDTDNDIEATKEDDSAVDLPPTQAQHQPLISPFQEGERVLAYHNQSFYPAKIMKVDLVMNAWRYTVHYIGWKKSWDEVVGMDRLMKCTEDSEENLQEQEEHKSKQEMESYAKTGSKQKSSTGARGKKRRSGSVQKEKAVTLTEKRVNIHIPPALKRQLTDDWECITHLDKLVKLPRSPNVEEILSKYHDYRLEKDSRLPGSVGEVVNGLRRYFDKALPAMLLYKNERQQYEEAIAADSVAPSAIYGAEHLLRLFVKLPDILHNADIEETSLGELQQHLVDFIKFLHKNQSSFFLGTQRSTESCDSSIKKQEEE</sequence>
<evidence type="ECO:0000313" key="10">
    <source>
        <dbReference type="Proteomes" id="UP001630127"/>
    </source>
</evidence>
<dbReference type="Pfam" id="PF22732">
    <property type="entry name" value="MSL3_chromo-like"/>
    <property type="match status" value="1"/>
</dbReference>
<dbReference type="AlphaFoldDB" id="A0ABD2Z7T1"/>
<dbReference type="GO" id="GO:0048586">
    <property type="term" value="P:regulation of long-day photoperiodism, flowering"/>
    <property type="evidence" value="ECO:0007669"/>
    <property type="project" value="UniProtKB-ARBA"/>
</dbReference>
<name>A0ABD2Z7T1_9GENT</name>
<reference evidence="9 10" key="1">
    <citation type="submission" date="2024-11" db="EMBL/GenBank/DDBJ databases">
        <title>A near-complete genome assembly of Cinchona calisaya.</title>
        <authorList>
            <person name="Lian D.C."/>
            <person name="Zhao X.W."/>
            <person name="Wei L."/>
        </authorList>
    </citation>
    <scope>NUCLEOTIDE SEQUENCE [LARGE SCALE GENOMIC DNA]</scope>
    <source>
        <tissue evidence="9">Nenye</tissue>
    </source>
</reference>
<dbReference type="InterPro" id="IPR008676">
    <property type="entry name" value="MRG"/>
</dbReference>
<comment type="caution">
    <text evidence="9">The sequence shown here is derived from an EMBL/GenBank/DDBJ whole genome shotgun (WGS) entry which is preliminary data.</text>
</comment>
<dbReference type="FunFam" id="1.10.274.30:FF:000005">
    <property type="entry name" value="Chromatin modification-related protein EAF3"/>
    <property type="match status" value="1"/>
</dbReference>
<keyword evidence="10" id="KW-1185">Reference proteome</keyword>
<dbReference type="Pfam" id="PF05712">
    <property type="entry name" value="MRG"/>
    <property type="match status" value="1"/>
</dbReference>
<dbReference type="InterPro" id="IPR016197">
    <property type="entry name" value="Chromo-like_dom_sf"/>
</dbReference>
<dbReference type="InterPro" id="IPR038217">
    <property type="entry name" value="MRG_C_sf"/>
</dbReference>
<evidence type="ECO:0000256" key="5">
    <source>
        <dbReference type="ARBA" id="ARBA00023242"/>
    </source>
</evidence>
<dbReference type="Gene3D" id="2.30.30.140">
    <property type="match status" value="1"/>
</dbReference>
<evidence type="ECO:0000259" key="7">
    <source>
        <dbReference type="Pfam" id="PF05712"/>
    </source>
</evidence>